<dbReference type="InterPro" id="IPR003115">
    <property type="entry name" value="ParB_N"/>
</dbReference>
<dbReference type="Proteomes" id="UP001431656">
    <property type="component" value="Chromosome"/>
</dbReference>
<dbReference type="InterPro" id="IPR036086">
    <property type="entry name" value="ParB/Sulfiredoxin_sf"/>
</dbReference>
<feature type="domain" description="ParB-like N-terminal" evidence="2">
    <location>
        <begin position="10"/>
        <end position="95"/>
    </location>
</feature>
<dbReference type="GO" id="GO:0007059">
    <property type="term" value="P:chromosome segregation"/>
    <property type="evidence" value="ECO:0007669"/>
    <property type="project" value="TreeGrafter"/>
</dbReference>
<organism evidence="3 4">
    <name type="scientific">Brooklawnia propionicigenes</name>
    <dbReference type="NCBI Taxonomy" id="3041175"/>
    <lineage>
        <taxon>Bacteria</taxon>
        <taxon>Bacillati</taxon>
        <taxon>Actinomycetota</taxon>
        <taxon>Actinomycetes</taxon>
        <taxon>Propionibacteriales</taxon>
        <taxon>Propionibacteriaceae</taxon>
        <taxon>Brooklawnia</taxon>
    </lineage>
</organism>
<keyword evidence="4" id="KW-1185">Reference proteome</keyword>
<dbReference type="GO" id="GO:0005694">
    <property type="term" value="C:chromosome"/>
    <property type="evidence" value="ECO:0007669"/>
    <property type="project" value="TreeGrafter"/>
</dbReference>
<dbReference type="SMART" id="SM00470">
    <property type="entry name" value="ParB"/>
    <property type="match status" value="1"/>
</dbReference>
<dbReference type="KEGG" id="broo:brsh051_11290"/>
<dbReference type="InterPro" id="IPR050336">
    <property type="entry name" value="Chromosome_partition/occlusion"/>
</dbReference>
<evidence type="ECO:0000313" key="3">
    <source>
        <dbReference type="EMBL" id="BEH01848.1"/>
    </source>
</evidence>
<evidence type="ECO:0000259" key="2">
    <source>
        <dbReference type="SMART" id="SM00470"/>
    </source>
</evidence>
<dbReference type="PANTHER" id="PTHR33375:SF1">
    <property type="entry name" value="CHROMOSOME-PARTITIONING PROTEIN PARB-RELATED"/>
    <property type="match status" value="1"/>
</dbReference>
<accession>A0AAN0K6H4</accession>
<dbReference type="Pfam" id="PF02195">
    <property type="entry name" value="ParB_N"/>
    <property type="match status" value="1"/>
</dbReference>
<protein>
    <recommendedName>
        <fullName evidence="2">ParB-like N-terminal domain-containing protein</fullName>
    </recommendedName>
</protein>
<evidence type="ECO:0000313" key="4">
    <source>
        <dbReference type="Proteomes" id="UP001431656"/>
    </source>
</evidence>
<proteinExistence type="predicted"/>
<feature type="region of interest" description="Disordered" evidence="1">
    <location>
        <begin position="241"/>
        <end position="262"/>
    </location>
</feature>
<dbReference type="SUPFAM" id="SSF110849">
    <property type="entry name" value="ParB/Sulfiredoxin"/>
    <property type="match status" value="1"/>
</dbReference>
<gene>
    <name evidence="3" type="ORF">brsh051_11290</name>
</gene>
<reference evidence="3" key="1">
    <citation type="journal article" date="2024" name="Int. J. Syst. Evol. Microbiol.">
        <title>Brooklawnia propionicigenes sp. nov., a facultatively anaerobic, propionate-producing bacterium isolated from a methanogenic reactor treating waste from cattle farms.</title>
        <authorList>
            <person name="Akita Y."/>
            <person name="Ueki A."/>
            <person name="Tonouchi A."/>
            <person name="Sugawara Y."/>
            <person name="Honma S."/>
            <person name="Kaku N."/>
            <person name="Ueki K."/>
        </authorList>
    </citation>
    <scope>NUCLEOTIDE SEQUENCE</scope>
    <source>
        <strain evidence="3">SH051</strain>
    </source>
</reference>
<dbReference type="RefSeq" id="WP_286268174.1">
    <property type="nucleotide sequence ID" value="NZ_AP028056.1"/>
</dbReference>
<feature type="region of interest" description="Disordered" evidence="1">
    <location>
        <begin position="125"/>
        <end position="153"/>
    </location>
</feature>
<dbReference type="GO" id="GO:0045881">
    <property type="term" value="P:positive regulation of sporulation resulting in formation of a cellular spore"/>
    <property type="evidence" value="ECO:0007669"/>
    <property type="project" value="TreeGrafter"/>
</dbReference>
<sequence length="340" mass="36439">MGAQTGHIELDRTVASIIVGHRHRTDLGDLDALCESIERDGLLQPLTVTVDGVLVCGARRLAAIKRLGWRTVNVWVRSGISGRLGHLLAEADDNVLHKDLTPVEAAALYRELKALMAEDAARRQAASRFSSENQPGSDGAGKFPTPSEQAGRASAQAAAMIPGGASYKTLDKIDYLRRVTDDPTVAEAVRAQAAAELERIDAGAPVHPAFERIRTALTTDADADGESGADLGALAQEAVARAHARKTKTPQPAGSLDDTDTDDGAAVRWPVRAFVATWTELAEWWTHYDAVVLATDLTDEQITSFLDTADGTSAFAAELRTAWQEPTEPVVAARRHLRAL</sequence>
<dbReference type="PANTHER" id="PTHR33375">
    <property type="entry name" value="CHROMOSOME-PARTITIONING PROTEIN PARB-RELATED"/>
    <property type="match status" value="1"/>
</dbReference>
<name>A0AAN0K6H4_9ACTN</name>
<evidence type="ECO:0000256" key="1">
    <source>
        <dbReference type="SAM" id="MobiDB-lite"/>
    </source>
</evidence>
<dbReference type="EMBL" id="AP028056">
    <property type="protein sequence ID" value="BEH01848.1"/>
    <property type="molecule type" value="Genomic_DNA"/>
</dbReference>
<dbReference type="Gene3D" id="3.90.1530.30">
    <property type="match status" value="1"/>
</dbReference>
<dbReference type="AlphaFoldDB" id="A0AAN0K6H4"/>